<proteinExistence type="predicted"/>
<feature type="compositionally biased region" description="Pro residues" evidence="1">
    <location>
        <begin position="16"/>
        <end position="32"/>
    </location>
</feature>
<keyword evidence="2" id="KW-0472">Membrane</keyword>
<dbReference type="Proteomes" id="UP000198683">
    <property type="component" value="Unassembled WGS sequence"/>
</dbReference>
<keyword evidence="2" id="KW-1133">Transmembrane helix</keyword>
<evidence type="ECO:0008006" key="5">
    <source>
        <dbReference type="Google" id="ProtNLM"/>
    </source>
</evidence>
<reference evidence="3 4" key="1">
    <citation type="submission" date="2016-10" db="EMBL/GenBank/DDBJ databases">
        <authorList>
            <person name="de Groot N.N."/>
        </authorList>
    </citation>
    <scope>NUCLEOTIDE SEQUENCE [LARGE SCALE GENOMIC DNA]</scope>
    <source>
        <strain evidence="3 4">CGMCC 4.5681</strain>
    </source>
</reference>
<dbReference type="OrthoDB" id="3544409at2"/>
<evidence type="ECO:0000256" key="2">
    <source>
        <dbReference type="SAM" id="Phobius"/>
    </source>
</evidence>
<feature type="region of interest" description="Disordered" evidence="1">
    <location>
        <begin position="1"/>
        <end position="33"/>
    </location>
</feature>
<keyword evidence="4" id="KW-1185">Reference proteome</keyword>
<dbReference type="STRING" id="683260.SAMN05421874_117113"/>
<protein>
    <recommendedName>
        <fullName evidence="5">DUF4190 domain-containing protein</fullName>
    </recommendedName>
</protein>
<keyword evidence="2" id="KW-0812">Transmembrane</keyword>
<feature type="transmembrane region" description="Helical" evidence="2">
    <location>
        <begin position="81"/>
        <end position="106"/>
    </location>
</feature>
<evidence type="ECO:0000313" key="3">
    <source>
        <dbReference type="EMBL" id="SDL20051.1"/>
    </source>
</evidence>
<sequence length="112" mass="11496">MSQEPPYIPYGAPYGEQPPPGHGYGPPPPPRDGGPTAQAIVALVLNLLSVVGCCNIFGVGGAVLAVLALQRATTQPQTARGLLVGSWAIFGLGLLVMATLFVFLGVTGRLDD</sequence>
<dbReference type="EMBL" id="FNFB01000017">
    <property type="protein sequence ID" value="SDL20051.1"/>
    <property type="molecule type" value="Genomic_DNA"/>
</dbReference>
<feature type="transmembrane region" description="Helical" evidence="2">
    <location>
        <begin position="39"/>
        <end position="69"/>
    </location>
</feature>
<accession>A0A1G9I494</accession>
<evidence type="ECO:0000313" key="4">
    <source>
        <dbReference type="Proteomes" id="UP000198683"/>
    </source>
</evidence>
<organism evidence="3 4">
    <name type="scientific">Nonomuraea maritima</name>
    <dbReference type="NCBI Taxonomy" id="683260"/>
    <lineage>
        <taxon>Bacteria</taxon>
        <taxon>Bacillati</taxon>
        <taxon>Actinomycetota</taxon>
        <taxon>Actinomycetes</taxon>
        <taxon>Streptosporangiales</taxon>
        <taxon>Streptosporangiaceae</taxon>
        <taxon>Nonomuraea</taxon>
    </lineage>
</organism>
<dbReference type="AlphaFoldDB" id="A0A1G9I494"/>
<dbReference type="RefSeq" id="WP_143022181.1">
    <property type="nucleotide sequence ID" value="NZ_FNFB01000017.1"/>
</dbReference>
<evidence type="ECO:0000256" key="1">
    <source>
        <dbReference type="SAM" id="MobiDB-lite"/>
    </source>
</evidence>
<gene>
    <name evidence="3" type="ORF">SAMN05421874_117113</name>
</gene>
<name>A0A1G9I494_9ACTN</name>